<feature type="compositionally biased region" description="Polar residues" evidence="1">
    <location>
        <begin position="852"/>
        <end position="867"/>
    </location>
</feature>
<feature type="compositionally biased region" description="Low complexity" evidence="1">
    <location>
        <begin position="522"/>
        <end position="533"/>
    </location>
</feature>
<dbReference type="Proteomes" id="UP001358417">
    <property type="component" value="Unassembled WGS sequence"/>
</dbReference>
<name>A0AAV9NE08_9EURO</name>
<dbReference type="AlphaFoldDB" id="A0AAV9NE08"/>
<feature type="compositionally biased region" description="Polar residues" evidence="1">
    <location>
        <begin position="199"/>
        <end position="222"/>
    </location>
</feature>
<feature type="compositionally biased region" description="Polar residues" evidence="1">
    <location>
        <begin position="242"/>
        <end position="258"/>
    </location>
</feature>
<evidence type="ECO:0000256" key="1">
    <source>
        <dbReference type="SAM" id="MobiDB-lite"/>
    </source>
</evidence>
<feature type="compositionally biased region" description="Low complexity" evidence="1">
    <location>
        <begin position="832"/>
        <end position="842"/>
    </location>
</feature>
<feature type="compositionally biased region" description="Low complexity" evidence="1">
    <location>
        <begin position="225"/>
        <end position="241"/>
    </location>
</feature>
<feature type="compositionally biased region" description="Low complexity" evidence="1">
    <location>
        <begin position="259"/>
        <end position="282"/>
    </location>
</feature>
<feature type="compositionally biased region" description="Polar residues" evidence="1">
    <location>
        <begin position="727"/>
        <end position="797"/>
    </location>
</feature>
<dbReference type="RefSeq" id="XP_064706469.1">
    <property type="nucleotide sequence ID" value="XM_064846244.1"/>
</dbReference>
<feature type="region of interest" description="Disordered" evidence="1">
    <location>
        <begin position="721"/>
        <end position="913"/>
    </location>
</feature>
<feature type="region of interest" description="Disordered" evidence="1">
    <location>
        <begin position="368"/>
        <end position="388"/>
    </location>
</feature>
<reference evidence="2 3" key="1">
    <citation type="submission" date="2023-08" db="EMBL/GenBank/DDBJ databases">
        <title>Black Yeasts Isolated from many extreme environments.</title>
        <authorList>
            <person name="Coleine C."/>
            <person name="Stajich J.E."/>
            <person name="Selbmann L."/>
        </authorList>
    </citation>
    <scope>NUCLEOTIDE SEQUENCE [LARGE SCALE GENOMIC DNA]</scope>
    <source>
        <strain evidence="2 3">CCFEE 5792</strain>
    </source>
</reference>
<protein>
    <submittedName>
        <fullName evidence="2">Uncharacterized protein</fullName>
    </submittedName>
</protein>
<organism evidence="2 3">
    <name type="scientific">Exophiala bonariae</name>
    <dbReference type="NCBI Taxonomy" id="1690606"/>
    <lineage>
        <taxon>Eukaryota</taxon>
        <taxon>Fungi</taxon>
        <taxon>Dikarya</taxon>
        <taxon>Ascomycota</taxon>
        <taxon>Pezizomycotina</taxon>
        <taxon>Eurotiomycetes</taxon>
        <taxon>Chaetothyriomycetidae</taxon>
        <taxon>Chaetothyriales</taxon>
        <taxon>Herpotrichiellaceae</taxon>
        <taxon>Exophiala</taxon>
    </lineage>
</organism>
<keyword evidence="3" id="KW-1185">Reference proteome</keyword>
<evidence type="ECO:0000313" key="3">
    <source>
        <dbReference type="Proteomes" id="UP001358417"/>
    </source>
</evidence>
<feature type="compositionally biased region" description="Low complexity" evidence="1">
    <location>
        <begin position="672"/>
        <end position="689"/>
    </location>
</feature>
<feature type="region of interest" description="Disordered" evidence="1">
    <location>
        <begin position="1"/>
        <end position="42"/>
    </location>
</feature>
<dbReference type="GeneID" id="89970842"/>
<evidence type="ECO:0000313" key="2">
    <source>
        <dbReference type="EMBL" id="KAK5052769.1"/>
    </source>
</evidence>
<feature type="region of interest" description="Disordered" evidence="1">
    <location>
        <begin position="94"/>
        <end position="344"/>
    </location>
</feature>
<dbReference type="EMBL" id="JAVRRD010000013">
    <property type="protein sequence ID" value="KAK5052769.1"/>
    <property type="molecule type" value="Genomic_DNA"/>
</dbReference>
<feature type="compositionally biased region" description="Polar residues" evidence="1">
    <location>
        <begin position="154"/>
        <end position="164"/>
    </location>
</feature>
<feature type="compositionally biased region" description="Polar residues" evidence="1">
    <location>
        <begin position="303"/>
        <end position="320"/>
    </location>
</feature>
<feature type="compositionally biased region" description="Pro residues" evidence="1">
    <location>
        <begin position="26"/>
        <end position="35"/>
    </location>
</feature>
<feature type="compositionally biased region" description="Basic and acidic residues" evidence="1">
    <location>
        <begin position="94"/>
        <end position="111"/>
    </location>
</feature>
<comment type="caution">
    <text evidence="2">The sequence shown here is derived from an EMBL/GenBank/DDBJ whole genome shotgun (WGS) entry which is preliminary data.</text>
</comment>
<accession>A0AAV9NE08</accession>
<proteinExistence type="predicted"/>
<feature type="region of interest" description="Disordered" evidence="1">
    <location>
        <begin position="489"/>
        <end position="709"/>
    </location>
</feature>
<gene>
    <name evidence="2" type="ORF">LTR84_002635</name>
</gene>
<feature type="compositionally biased region" description="Low complexity" evidence="1">
    <location>
        <begin position="324"/>
        <end position="340"/>
    </location>
</feature>
<sequence length="913" mass="97542">MDPESSDSDVSVGGGDEYRFASPLTAPVPLPPPPSKHALESSDAVSARLDELLRVEEHNIKKYDLLKAKRNRKDEKIRRKREIQDKKIAAITEARRRRDARIEARRKREDAAFTQFDHELEDEESNLRRRLKRLKRGLPPDESPQPGAARIASASMSPPGQGLSTIPPPPKRHQVGPPGQPDAVNPAHSRPAEQRTVPPVTTSEPQSYSFYRNMNSSYNSRPYHSASYSTTSSSTTPATTANGPNHSTQPAADRSSLNPLGHPGSPHSRPPSSSHSPATSTSIANPPPRVISSSYDTRPPPATTSSGFASINAPTNTGFASINPRTAATPPTAHAGPTRPLQDLDHKTPSQPIGSNGIDSTRFHSYTNTPSTTPTLAANTASKRTPSTTHPYQMSEAFANRHHHCERVDAINRGIWTSYGVGGTQEHPVGPATEMYLRCNHDGCSRIDWRTVHGLQCHIVKNHEQPKGTIGSLDKALEKYGVPVKEVEDYEREHGRGSAGTVADPKNHKIKVKTKEALNASPYGRTGTPGPYGVDPQARPAGYRPSPTPTSDSPTLSDEIKRSPVTGFTNGASKDVSKADNSIRANPSAIPPKVPSNASPISSAPVAQMRSDYRTDWMGRPLQMQTPSRLDPEQKKLQGDFGASSSSSPAQNKAPILARPAVSGGPVQSNHAPQASAPTTATAPTASAGPQPPKSPSAEVKPAAPSVPALSAATPTLPVAVAPNATGEATSVQLKNEQDDAGTTKNVAPQAQGSDTDIQMTGTEQPEVGKQSSPVGTAKENGNSEQTPMKQAPQSPDDNSEDQSETIVVDGDTGKAINDISGARKSNLQSPTITAKTLTATTPGSARRPSRRLSTARTSVDTDGDSSYTKENRSATNTNGDMDDKDEKDSKDEREKTPQRRFASGRVLRRGRV</sequence>
<feature type="compositionally biased region" description="Basic and acidic residues" evidence="1">
    <location>
        <begin position="885"/>
        <end position="898"/>
    </location>
</feature>